<keyword evidence="7" id="KW-1185">Reference proteome</keyword>
<keyword evidence="5" id="KW-0472">Membrane</keyword>
<organism evidence="6 7">
    <name type="scientific">Marchantia polymorpha subsp. ruderalis</name>
    <dbReference type="NCBI Taxonomy" id="1480154"/>
    <lineage>
        <taxon>Eukaryota</taxon>
        <taxon>Viridiplantae</taxon>
        <taxon>Streptophyta</taxon>
        <taxon>Embryophyta</taxon>
        <taxon>Marchantiophyta</taxon>
        <taxon>Marchantiopsida</taxon>
        <taxon>Marchantiidae</taxon>
        <taxon>Marchantiales</taxon>
        <taxon>Marchantiaceae</taxon>
        <taxon>Marchantia</taxon>
    </lineage>
</organism>
<comment type="caution">
    <text evidence="6">The sequence shown here is derived from an EMBL/GenBank/DDBJ whole genome shotgun (WGS) entry which is preliminary data.</text>
</comment>
<dbReference type="AlphaFoldDB" id="A0A176VHA8"/>
<evidence type="ECO:0000256" key="3">
    <source>
        <dbReference type="ARBA" id="ARBA00022692"/>
    </source>
</evidence>
<dbReference type="GO" id="GO:0005737">
    <property type="term" value="C:cytoplasm"/>
    <property type="evidence" value="ECO:0007669"/>
    <property type="project" value="TreeGrafter"/>
</dbReference>
<dbReference type="EMBL" id="LVLJ01003630">
    <property type="protein sequence ID" value="OAE20338.1"/>
    <property type="molecule type" value="Genomic_DNA"/>
</dbReference>
<keyword evidence="4" id="KW-1133">Transmembrane helix</keyword>
<dbReference type="PANTHER" id="PTHR11266:SF17">
    <property type="entry name" value="PROTEIN MPV17"/>
    <property type="match status" value="1"/>
</dbReference>
<comment type="subcellular location">
    <subcellularLocation>
        <location evidence="1">Membrane</location>
        <topology evidence="1">Multi-pass membrane protein</topology>
    </subcellularLocation>
</comment>
<evidence type="ECO:0000256" key="5">
    <source>
        <dbReference type="ARBA" id="ARBA00023136"/>
    </source>
</evidence>
<proteinExistence type="inferred from homology"/>
<dbReference type="PANTHER" id="PTHR11266">
    <property type="entry name" value="PEROXISOMAL MEMBRANE PROTEIN 2, PXMP2 MPV17"/>
    <property type="match status" value="1"/>
</dbReference>
<keyword evidence="3" id="KW-0812">Transmembrane</keyword>
<sequence>MAGALGGLRGFWSWYQGSLARQPVRTQVVTSGLLWAVGDVMAQTIEIKTQRSRREKSPAVPHAAATPPPNVALLRAAQNGVHVQDQGWSWLLMNYRVKDEEGDLGTITTNQTLNLRRVATTSLFGFGFVGPVGHFWYEALEHIVKSKMRLVPNSLAFVATKVVVDTLLFGPIHLVTFFTYAGLASGKPFEQMDPNTTQNPVIRRQQDITCGLGFENLHGTPNYPHDKSKFLPKHQMATSATIPAEGDEYFIINKRTARFLVDRQTRMIFDTAYTTGESPRPEFYGDLFRFNKSASGNGSWIIRAAAVGRMLTKGDDEKDQEGILGSSGIDSAGTEWDVIPSSYYEGTYHIRNHHTQDLIFDLPSGGSDDGQARYEGGNVPLKCYEARYGKVDETDTKVHWIITKEEPTTQ</sequence>
<reference evidence="6" key="1">
    <citation type="submission" date="2016-03" db="EMBL/GenBank/DDBJ databases">
        <title>Mechanisms controlling the formation of the plant cell surface in tip-growing cells are functionally conserved among land plants.</title>
        <authorList>
            <person name="Honkanen S."/>
            <person name="Jones V.A."/>
            <person name="Morieri G."/>
            <person name="Champion C."/>
            <person name="Hetherington A.J."/>
            <person name="Kelly S."/>
            <person name="Saint-Marcoux D."/>
            <person name="Proust H."/>
            <person name="Prescott H."/>
            <person name="Dolan L."/>
        </authorList>
    </citation>
    <scope>NUCLEOTIDE SEQUENCE [LARGE SCALE GENOMIC DNA]</scope>
    <source>
        <tissue evidence="6">Whole gametophyte</tissue>
    </source>
</reference>
<comment type="similarity">
    <text evidence="2">Belongs to the peroxisomal membrane protein PXMP2/4 family.</text>
</comment>
<accession>A0A176VHA8</accession>
<evidence type="ECO:0000313" key="7">
    <source>
        <dbReference type="Proteomes" id="UP000077202"/>
    </source>
</evidence>
<protein>
    <submittedName>
        <fullName evidence="6">Uncharacterized protein</fullName>
    </submittedName>
</protein>
<dbReference type="GO" id="GO:0016020">
    <property type="term" value="C:membrane"/>
    <property type="evidence" value="ECO:0007669"/>
    <property type="project" value="UniProtKB-SubCell"/>
</dbReference>
<gene>
    <name evidence="6" type="ORF">AXG93_209s1050</name>
</gene>
<dbReference type="Proteomes" id="UP000077202">
    <property type="component" value="Unassembled WGS sequence"/>
</dbReference>
<dbReference type="InterPro" id="IPR007248">
    <property type="entry name" value="Mpv17_PMP22"/>
</dbReference>
<evidence type="ECO:0000313" key="6">
    <source>
        <dbReference type="EMBL" id="OAE20338.1"/>
    </source>
</evidence>
<name>A0A176VHA8_MARPO</name>
<evidence type="ECO:0000256" key="2">
    <source>
        <dbReference type="ARBA" id="ARBA00006824"/>
    </source>
</evidence>
<evidence type="ECO:0000256" key="1">
    <source>
        <dbReference type="ARBA" id="ARBA00004141"/>
    </source>
</evidence>
<evidence type="ECO:0000256" key="4">
    <source>
        <dbReference type="ARBA" id="ARBA00022989"/>
    </source>
</evidence>